<organism evidence="2 3">
    <name type="scientific">Steinernema carpocapsae</name>
    <name type="common">Entomopathogenic nematode</name>
    <dbReference type="NCBI Taxonomy" id="34508"/>
    <lineage>
        <taxon>Eukaryota</taxon>
        <taxon>Metazoa</taxon>
        <taxon>Ecdysozoa</taxon>
        <taxon>Nematoda</taxon>
        <taxon>Chromadorea</taxon>
        <taxon>Rhabditida</taxon>
        <taxon>Tylenchina</taxon>
        <taxon>Panagrolaimomorpha</taxon>
        <taxon>Strongyloidoidea</taxon>
        <taxon>Steinernematidae</taxon>
        <taxon>Steinernema</taxon>
    </lineage>
</organism>
<name>A0A4U5NV18_STECR</name>
<evidence type="ECO:0000256" key="1">
    <source>
        <dbReference type="SAM" id="Phobius"/>
    </source>
</evidence>
<keyword evidence="1" id="KW-0812">Transmembrane</keyword>
<gene>
    <name evidence="2" type="ORF">L596_011510</name>
</gene>
<reference evidence="2 3" key="2">
    <citation type="journal article" date="2019" name="G3 (Bethesda)">
        <title>Hybrid Assembly of the Genome of the Entomopathogenic Nematode Steinernema carpocapsae Identifies the X-Chromosome.</title>
        <authorList>
            <person name="Serra L."/>
            <person name="Macchietto M."/>
            <person name="Macias-Munoz A."/>
            <person name="McGill C.J."/>
            <person name="Rodriguez I.M."/>
            <person name="Rodriguez B."/>
            <person name="Murad R."/>
            <person name="Mortazavi A."/>
        </authorList>
    </citation>
    <scope>NUCLEOTIDE SEQUENCE [LARGE SCALE GENOMIC DNA]</scope>
    <source>
        <strain evidence="2 3">ALL</strain>
    </source>
</reference>
<dbReference type="Proteomes" id="UP000298663">
    <property type="component" value="Unassembled WGS sequence"/>
</dbReference>
<protein>
    <submittedName>
        <fullName evidence="2">Uncharacterized protein</fullName>
    </submittedName>
</protein>
<proteinExistence type="predicted"/>
<feature type="transmembrane region" description="Helical" evidence="1">
    <location>
        <begin position="20"/>
        <end position="41"/>
    </location>
</feature>
<evidence type="ECO:0000313" key="3">
    <source>
        <dbReference type="Proteomes" id="UP000298663"/>
    </source>
</evidence>
<keyword evidence="1" id="KW-0472">Membrane</keyword>
<evidence type="ECO:0000313" key="2">
    <source>
        <dbReference type="EMBL" id="TKR87033.1"/>
    </source>
</evidence>
<comment type="caution">
    <text evidence="2">The sequence shown here is derived from an EMBL/GenBank/DDBJ whole genome shotgun (WGS) entry which is preliminary data.</text>
</comment>
<keyword evidence="3" id="KW-1185">Reference proteome</keyword>
<sequence>MMGYYSSALPNFRNSENAIIVISSAALASLLLNALTLISVFNVKSKALNSHAPNVQKIELKLFVASLSIFIFELAMVAFQVSFTPWIHMHISASRCSSFSTFKMNVSWRSCLPCTHLSTIFVCSLRLGSFWPQVAKFGSTWAILNASLLPAKRRVRRDWMLRFNLLSSA</sequence>
<reference evidence="2 3" key="1">
    <citation type="journal article" date="2015" name="Genome Biol.">
        <title>Comparative genomics of Steinernema reveals deeply conserved gene regulatory networks.</title>
        <authorList>
            <person name="Dillman A.R."/>
            <person name="Macchietto M."/>
            <person name="Porter C.F."/>
            <person name="Rogers A."/>
            <person name="Williams B."/>
            <person name="Antoshechkin I."/>
            <person name="Lee M.M."/>
            <person name="Goodwin Z."/>
            <person name="Lu X."/>
            <person name="Lewis E.E."/>
            <person name="Goodrich-Blair H."/>
            <person name="Stock S.P."/>
            <person name="Adams B.J."/>
            <person name="Sternberg P.W."/>
            <person name="Mortazavi A."/>
        </authorList>
    </citation>
    <scope>NUCLEOTIDE SEQUENCE [LARGE SCALE GENOMIC DNA]</scope>
    <source>
        <strain evidence="2 3">ALL</strain>
    </source>
</reference>
<feature type="transmembrane region" description="Helical" evidence="1">
    <location>
        <begin position="62"/>
        <end position="83"/>
    </location>
</feature>
<keyword evidence="1" id="KW-1133">Transmembrane helix</keyword>
<dbReference type="EMBL" id="AZBU02000003">
    <property type="protein sequence ID" value="TKR87033.1"/>
    <property type="molecule type" value="Genomic_DNA"/>
</dbReference>
<dbReference type="AlphaFoldDB" id="A0A4U5NV18"/>
<accession>A0A4U5NV18</accession>